<feature type="region of interest" description="Disordered" evidence="1">
    <location>
        <begin position="80"/>
        <end position="118"/>
    </location>
</feature>
<accession>A0A5B8IAU0</accession>
<keyword evidence="3" id="KW-1185">Reference proteome</keyword>
<protein>
    <submittedName>
        <fullName evidence="2">Uncharacterized protein</fullName>
    </submittedName>
</protein>
<reference evidence="2 3" key="1">
    <citation type="journal article" date="2019" name="Environ. Microbiol.">
        <title>The phytopathogenic nature of Dickeya aquatica 174/2 and the dynamic early evolution of Dickeya pathogenicity.</title>
        <authorList>
            <person name="Duprey A."/>
            <person name="Taib N."/>
            <person name="Leonard S."/>
            <person name="Garin T."/>
            <person name="Flandrois J.P."/>
            <person name="Nasser W."/>
            <person name="Brochier-Armanet C."/>
            <person name="Reverchon S."/>
        </authorList>
    </citation>
    <scope>NUCLEOTIDE SEQUENCE [LARGE SCALE GENOMIC DNA]</scope>
    <source>
        <strain evidence="2 3">NCPPB 569</strain>
    </source>
</reference>
<evidence type="ECO:0000256" key="1">
    <source>
        <dbReference type="SAM" id="MobiDB-lite"/>
    </source>
</evidence>
<dbReference type="AlphaFoldDB" id="A0A5B8IAU0"/>
<evidence type="ECO:0000313" key="2">
    <source>
        <dbReference type="EMBL" id="QDX29550.1"/>
    </source>
</evidence>
<dbReference type="STRING" id="568768.GCA_000406125_02528"/>
<proteinExistence type="predicted"/>
<gene>
    <name evidence="2" type="ORF">Dpoa569_0001329</name>
</gene>
<dbReference type="Proteomes" id="UP000320591">
    <property type="component" value="Chromosome"/>
</dbReference>
<dbReference type="RefSeq" id="WP_042871485.1">
    <property type="nucleotide sequence ID" value="NZ_CM001975.1"/>
</dbReference>
<feature type="compositionally biased region" description="Basic and acidic residues" evidence="1">
    <location>
        <begin position="87"/>
        <end position="118"/>
    </location>
</feature>
<sequence>MSGKIHVRLNHPHGIHFDGTGVTLKGNAFHLLGQEKGVLPTGLFGHTVVDADKWELVKSTYPDLIRNLERNNTLVYHAEDASSVAAAKERRESRHGREPVDVEKDPTVKTKEVTDEVA</sequence>
<evidence type="ECO:0000313" key="3">
    <source>
        <dbReference type="Proteomes" id="UP000320591"/>
    </source>
</evidence>
<dbReference type="KEGG" id="dic:Dpoa569_0001329"/>
<name>A0A5B8IAU0_9GAMM</name>
<organism evidence="2 3">
    <name type="scientific">Dickeya poaceiphila</name>
    <dbReference type="NCBI Taxonomy" id="568768"/>
    <lineage>
        <taxon>Bacteria</taxon>
        <taxon>Pseudomonadati</taxon>
        <taxon>Pseudomonadota</taxon>
        <taxon>Gammaproteobacteria</taxon>
        <taxon>Enterobacterales</taxon>
        <taxon>Pectobacteriaceae</taxon>
        <taxon>Dickeya</taxon>
    </lineage>
</organism>
<dbReference type="EMBL" id="CP042220">
    <property type="protein sequence ID" value="QDX29550.1"/>
    <property type="molecule type" value="Genomic_DNA"/>
</dbReference>
<dbReference type="OrthoDB" id="6444624at2"/>